<keyword evidence="1" id="KW-0732">Signal</keyword>
<dbReference type="PROSITE" id="PS51257">
    <property type="entry name" value="PROKAR_LIPOPROTEIN"/>
    <property type="match status" value="1"/>
</dbReference>
<dbReference type="AlphaFoldDB" id="E4U6P6"/>
<dbReference type="KEGG" id="opr:Ocepr_0324"/>
<keyword evidence="3" id="KW-1185">Reference proteome</keyword>
<accession>E4U6P6</accession>
<organism evidence="2 3">
    <name type="scientific">Oceanithermus profundus (strain DSM 14977 / NBRC 100410 / VKM B-2274 / 506)</name>
    <dbReference type="NCBI Taxonomy" id="670487"/>
    <lineage>
        <taxon>Bacteria</taxon>
        <taxon>Thermotogati</taxon>
        <taxon>Deinococcota</taxon>
        <taxon>Deinococci</taxon>
        <taxon>Thermales</taxon>
        <taxon>Thermaceae</taxon>
        <taxon>Oceanithermus</taxon>
    </lineage>
</organism>
<dbReference type="EMBL" id="CP002361">
    <property type="protein sequence ID" value="ADR35784.1"/>
    <property type="molecule type" value="Genomic_DNA"/>
</dbReference>
<evidence type="ECO:0000313" key="3">
    <source>
        <dbReference type="Proteomes" id="UP000008722"/>
    </source>
</evidence>
<protein>
    <recommendedName>
        <fullName evidence="4">Lipoprotein</fullName>
    </recommendedName>
</protein>
<gene>
    <name evidence="2" type="ordered locus">Ocepr_0324</name>
</gene>
<evidence type="ECO:0008006" key="4">
    <source>
        <dbReference type="Google" id="ProtNLM"/>
    </source>
</evidence>
<reference evidence="2 3" key="2">
    <citation type="journal article" date="2011" name="Stand. Genomic Sci.">
        <title>Complete genome sequence of Oceanithermus profundus type strain (506).</title>
        <authorList>
            <person name="Pati A."/>
            <person name="Zhang X."/>
            <person name="Lapidus A."/>
            <person name="Nolan M."/>
            <person name="Lucas S."/>
            <person name="Del Rio T.G."/>
            <person name="Tice H."/>
            <person name="Cheng J.F."/>
            <person name="Tapia R."/>
            <person name="Han C."/>
            <person name="Goodwin L."/>
            <person name="Pitluck S."/>
            <person name="Liolios K."/>
            <person name="Pagani I."/>
            <person name="Ivanova N."/>
            <person name="Mavromatis K."/>
            <person name="Chen A."/>
            <person name="Palaniappan K."/>
            <person name="Hauser L."/>
            <person name="Jeffries C.D."/>
            <person name="Brambilla E.M."/>
            <person name="Rohl A."/>
            <person name="Mwirichia R."/>
            <person name="Rohde M."/>
            <person name="Tindall B.J."/>
            <person name="Sikorski J."/>
            <person name="Wirth R."/>
            <person name="Goker M."/>
            <person name="Woyke T."/>
            <person name="Detter J.C."/>
            <person name="Bristow J."/>
            <person name="Eisen J.A."/>
            <person name="Markowitz V."/>
            <person name="Hugenholtz P."/>
            <person name="Kyrpides N.C."/>
            <person name="Klenk H.P."/>
            <person name="Land M."/>
        </authorList>
    </citation>
    <scope>NUCLEOTIDE SEQUENCE [LARGE SCALE GENOMIC DNA]</scope>
    <source>
        <strain evidence="3">DSM 14977 / NBRC 100410 / VKM B-2274 / 506</strain>
    </source>
</reference>
<reference evidence="3" key="1">
    <citation type="submission" date="2010-11" db="EMBL/GenBank/DDBJ databases">
        <title>The complete sequence of chromosome of Oceanithermus profundus DSM 14977.</title>
        <authorList>
            <consortium name="US DOE Joint Genome Institute (JGI-PGF)"/>
            <person name="Lucas S."/>
            <person name="Copeland A."/>
            <person name="Lapidus A."/>
            <person name="Bruce D."/>
            <person name="Goodwin L."/>
            <person name="Pitluck S."/>
            <person name="Kyrpides N."/>
            <person name="Mavromatis K."/>
            <person name="Pagani I."/>
            <person name="Ivanova N."/>
            <person name="Zhang X."/>
            <person name="Brettin T."/>
            <person name="Detter J.C."/>
            <person name="Tapia R."/>
            <person name="Han C."/>
            <person name="Land M."/>
            <person name="Hauser L."/>
            <person name="Markowitz V."/>
            <person name="Cheng J.-F."/>
            <person name="Hugenholtz P."/>
            <person name="Woyke T."/>
            <person name="Wu D."/>
            <person name="Tindall B."/>
            <person name="Faehnrich R."/>
            <person name="Brambilla E."/>
            <person name="Klenk H.-P."/>
            <person name="Eisen J.A."/>
        </authorList>
    </citation>
    <scope>NUCLEOTIDE SEQUENCE [LARGE SCALE GENOMIC DNA]</scope>
    <source>
        <strain evidence="3">DSM 14977 / NBRC 100410 / VKM B-2274 / 506</strain>
    </source>
</reference>
<sequence precursor="true">MFTQQRKLALGVALLLVSVVAAGCVTTTPVTQTDTQVSSPLDRPAPPIFGGEGKGNTVSGWVHHLFNPAPSDRDAVCRKAYEDGQADAYDNPFPYVSVKLQGGGSITFSPVLDQIYTTCFLAGLDGEPRPLNPPTPPAFISIEDPLFIQPGDASQVLWRLTSTTGGPEGGEPVNYRITFAFHSGTKVRLVTLPPPANTEVHAVPTFDAVDDLPNFLSGVYYYGAYGGLGDAEVSIGMNFLDMSRELKRIILRADAFQIIVTRGFGAESLDIAEEAYPDL</sequence>
<dbReference type="Proteomes" id="UP000008722">
    <property type="component" value="Chromosome"/>
</dbReference>
<name>E4U6P6_OCEP5</name>
<dbReference type="HOGENOM" id="CLU_996909_0_0_0"/>
<feature type="signal peptide" evidence="1">
    <location>
        <begin position="1"/>
        <end position="22"/>
    </location>
</feature>
<feature type="chain" id="PRO_5003190150" description="Lipoprotein" evidence="1">
    <location>
        <begin position="23"/>
        <end position="279"/>
    </location>
</feature>
<proteinExistence type="predicted"/>
<dbReference type="RefSeq" id="WP_013456954.1">
    <property type="nucleotide sequence ID" value="NC_014761.1"/>
</dbReference>
<evidence type="ECO:0000313" key="2">
    <source>
        <dbReference type="EMBL" id="ADR35784.1"/>
    </source>
</evidence>
<evidence type="ECO:0000256" key="1">
    <source>
        <dbReference type="SAM" id="SignalP"/>
    </source>
</evidence>